<comment type="caution">
    <text evidence="3">The sequence shown here is derived from an EMBL/GenBank/DDBJ whole genome shotgun (WGS) entry which is preliminary data.</text>
</comment>
<dbReference type="InterPro" id="IPR036034">
    <property type="entry name" value="PDZ_sf"/>
</dbReference>
<evidence type="ECO:0000313" key="3">
    <source>
        <dbReference type="EMBL" id="MBC8536667.1"/>
    </source>
</evidence>
<feature type="chain" id="PRO_5037679592" evidence="1">
    <location>
        <begin position="28"/>
        <end position="494"/>
    </location>
</feature>
<dbReference type="Pfam" id="PF01471">
    <property type="entry name" value="PG_binding_1"/>
    <property type="match status" value="1"/>
</dbReference>
<evidence type="ECO:0000313" key="4">
    <source>
        <dbReference type="Proteomes" id="UP000620366"/>
    </source>
</evidence>
<dbReference type="GO" id="GO:0008236">
    <property type="term" value="F:serine-type peptidase activity"/>
    <property type="evidence" value="ECO:0007669"/>
    <property type="project" value="InterPro"/>
</dbReference>
<dbReference type="SUPFAM" id="SSF47090">
    <property type="entry name" value="PGBD-like"/>
    <property type="match status" value="1"/>
</dbReference>
<dbReference type="SUPFAM" id="SSF52096">
    <property type="entry name" value="ClpP/crotonase"/>
    <property type="match status" value="1"/>
</dbReference>
<protein>
    <submittedName>
        <fullName evidence="3">Peptidoglycan-binding protein</fullName>
    </submittedName>
</protein>
<accession>A0A926DF20</accession>
<keyword evidence="1" id="KW-0732">Signal</keyword>
<dbReference type="Pfam" id="PF03572">
    <property type="entry name" value="Peptidase_S41"/>
    <property type="match status" value="1"/>
</dbReference>
<dbReference type="PROSITE" id="PS50106">
    <property type="entry name" value="PDZ"/>
    <property type="match status" value="1"/>
</dbReference>
<name>A0A926DF20_9FIRM</name>
<dbReference type="Pfam" id="PF17820">
    <property type="entry name" value="PDZ_6"/>
    <property type="match status" value="1"/>
</dbReference>
<dbReference type="SUPFAM" id="SSF50156">
    <property type="entry name" value="PDZ domain-like"/>
    <property type="match status" value="1"/>
</dbReference>
<dbReference type="Gene3D" id="3.30.750.44">
    <property type="match status" value="1"/>
</dbReference>
<feature type="signal peptide" evidence="1">
    <location>
        <begin position="1"/>
        <end position="27"/>
    </location>
</feature>
<dbReference type="CDD" id="cd06782">
    <property type="entry name" value="cpPDZ_CPP-like"/>
    <property type="match status" value="1"/>
</dbReference>
<dbReference type="PANTHER" id="PTHR32060">
    <property type="entry name" value="TAIL-SPECIFIC PROTEASE"/>
    <property type="match status" value="1"/>
</dbReference>
<dbReference type="EMBL" id="JACRSP010000003">
    <property type="protein sequence ID" value="MBC8536667.1"/>
    <property type="molecule type" value="Genomic_DNA"/>
</dbReference>
<dbReference type="Gene3D" id="1.10.101.10">
    <property type="entry name" value="PGBD-like superfamily/PGBD"/>
    <property type="match status" value="1"/>
</dbReference>
<dbReference type="PANTHER" id="PTHR32060:SF22">
    <property type="entry name" value="CARBOXYL-TERMINAL-PROCESSING PEPTIDASE 3, CHLOROPLASTIC"/>
    <property type="match status" value="1"/>
</dbReference>
<dbReference type="RefSeq" id="WP_249300504.1">
    <property type="nucleotide sequence ID" value="NZ_JACRSP010000003.1"/>
</dbReference>
<dbReference type="GO" id="GO:0007165">
    <property type="term" value="P:signal transduction"/>
    <property type="evidence" value="ECO:0007669"/>
    <property type="project" value="TreeGrafter"/>
</dbReference>
<dbReference type="Gene3D" id="3.90.226.10">
    <property type="entry name" value="2-enoyl-CoA Hydratase, Chain A, domain 1"/>
    <property type="match status" value="1"/>
</dbReference>
<reference evidence="3" key="1">
    <citation type="submission" date="2020-08" db="EMBL/GenBank/DDBJ databases">
        <title>Genome public.</title>
        <authorList>
            <person name="Liu C."/>
            <person name="Sun Q."/>
        </authorList>
    </citation>
    <scope>NUCLEOTIDE SEQUENCE</scope>
    <source>
        <strain evidence="3">BX7</strain>
    </source>
</reference>
<organism evidence="3 4">
    <name type="scientific">Feifania hominis</name>
    <dbReference type="NCBI Taxonomy" id="2763660"/>
    <lineage>
        <taxon>Bacteria</taxon>
        <taxon>Bacillati</taxon>
        <taxon>Bacillota</taxon>
        <taxon>Clostridia</taxon>
        <taxon>Eubacteriales</taxon>
        <taxon>Feifaniaceae</taxon>
        <taxon>Feifania</taxon>
    </lineage>
</organism>
<dbReference type="Gene3D" id="2.30.42.10">
    <property type="match status" value="1"/>
</dbReference>
<proteinExistence type="predicted"/>
<dbReference type="InterPro" id="IPR036366">
    <property type="entry name" value="PGBDSf"/>
</dbReference>
<dbReference type="GO" id="GO:0004175">
    <property type="term" value="F:endopeptidase activity"/>
    <property type="evidence" value="ECO:0007669"/>
    <property type="project" value="TreeGrafter"/>
</dbReference>
<dbReference type="Proteomes" id="UP000620366">
    <property type="component" value="Unassembled WGS sequence"/>
</dbReference>
<dbReference type="AlphaFoldDB" id="A0A926DF20"/>
<dbReference type="InterPro" id="IPR041489">
    <property type="entry name" value="PDZ_6"/>
</dbReference>
<dbReference type="GO" id="GO:0030288">
    <property type="term" value="C:outer membrane-bounded periplasmic space"/>
    <property type="evidence" value="ECO:0007669"/>
    <property type="project" value="TreeGrafter"/>
</dbReference>
<sequence>MKQMKKTALSLLLVLCLVMSLLVPALAADEQETQPNEGYDLFLEVLELYREKFYKDKTTEQILTDAIRQFLTDHPEQAKDLLNAMLSADDAYGRYLDAEGVNNAFHYKEYAGVGLTITLDGESVLISEVTAGGPAAIAGIEAGDYLLAIDGQTVSGLALTTISDLARGEEGSSVTYSIHRPSTGENLSFTMTREALSEQTITYELIPACNYEAAMITIKDFSGMLTYYEWITVKNELLDLGVKNVIFDVRNNPGGDLTIVLEILNFLIPGEGREILSIKGRGGQYDETYRTTDRALDYDNIFVLCNRNSASGAEIFAGVLKEYDLATVIGEKTYGKGVGQGYFELSDETMAAFTVFEVLLPGGVHYDGEGITPDLVVENPRKKLELPALGAFNHQNYHSAVLGAKNETVLALEQRLKFLGYMTQADETFDTATKLALETLQRNSGLTVTGTLDRETLEYITDYINHLKNITYEEDIQTDYAIDLMREKMGFKAA</sequence>
<dbReference type="InterPro" id="IPR005151">
    <property type="entry name" value="Tail-specific_protease"/>
</dbReference>
<dbReference type="SMART" id="SM00228">
    <property type="entry name" value="PDZ"/>
    <property type="match status" value="1"/>
</dbReference>
<feature type="domain" description="PDZ" evidence="2">
    <location>
        <begin position="113"/>
        <end position="167"/>
    </location>
</feature>
<dbReference type="GO" id="GO:0006508">
    <property type="term" value="P:proteolysis"/>
    <property type="evidence" value="ECO:0007669"/>
    <property type="project" value="InterPro"/>
</dbReference>
<dbReference type="InterPro" id="IPR002477">
    <property type="entry name" value="Peptidoglycan-bd-like"/>
</dbReference>
<evidence type="ECO:0000259" key="2">
    <source>
        <dbReference type="PROSITE" id="PS50106"/>
    </source>
</evidence>
<dbReference type="InterPro" id="IPR036365">
    <property type="entry name" value="PGBD-like_sf"/>
</dbReference>
<dbReference type="CDD" id="cd06567">
    <property type="entry name" value="Peptidase_S41"/>
    <property type="match status" value="1"/>
</dbReference>
<dbReference type="InterPro" id="IPR001478">
    <property type="entry name" value="PDZ"/>
</dbReference>
<gene>
    <name evidence="3" type="ORF">H8695_08220</name>
</gene>
<dbReference type="InterPro" id="IPR029045">
    <property type="entry name" value="ClpP/crotonase-like_dom_sf"/>
</dbReference>
<dbReference type="SMART" id="SM00245">
    <property type="entry name" value="TSPc"/>
    <property type="match status" value="1"/>
</dbReference>
<keyword evidence="4" id="KW-1185">Reference proteome</keyword>
<evidence type="ECO:0000256" key="1">
    <source>
        <dbReference type="SAM" id="SignalP"/>
    </source>
</evidence>